<gene>
    <name evidence="1" type="ORF">thalar_02326</name>
</gene>
<evidence type="ECO:0000313" key="1">
    <source>
        <dbReference type="EMBL" id="EPX78534.1"/>
    </source>
</evidence>
<dbReference type="Proteomes" id="UP000015351">
    <property type="component" value="Unassembled WGS sequence"/>
</dbReference>
<dbReference type="STRING" id="1123360.thalar_02326"/>
<reference evidence="2" key="1">
    <citation type="journal article" date="2013" name="Stand. Genomic Sci.">
        <title>Genome sequence of the Litoreibacter arenae type strain (DSM 19593(T)), a member of the Roseobacter clade isolated from sea sand.</title>
        <authorList>
            <person name="Riedel T."/>
            <person name="Fiebig A."/>
            <person name="Petersen J."/>
            <person name="Gronow S."/>
            <person name="Kyrpides N.C."/>
            <person name="Goker M."/>
            <person name="Klenk H.P."/>
        </authorList>
    </citation>
    <scope>NUCLEOTIDE SEQUENCE [LARGE SCALE GENOMIC DNA]</scope>
    <source>
        <strain evidence="2">DSM 19593</strain>
    </source>
</reference>
<comment type="caution">
    <text evidence="1">The sequence shown here is derived from an EMBL/GenBank/DDBJ whole genome shotgun (WGS) entry which is preliminary data.</text>
</comment>
<dbReference type="EMBL" id="AONI01000011">
    <property type="protein sequence ID" value="EPX78534.1"/>
    <property type="molecule type" value="Genomic_DNA"/>
</dbReference>
<sequence>MIRVPSDEDTSVKTSAAVPLTTYLDLVEPFGAQILIDQRQHRNR</sequence>
<organism evidence="1 2">
    <name type="scientific">Litoreibacter arenae DSM 19593</name>
    <dbReference type="NCBI Taxonomy" id="1123360"/>
    <lineage>
        <taxon>Bacteria</taxon>
        <taxon>Pseudomonadati</taxon>
        <taxon>Pseudomonadota</taxon>
        <taxon>Alphaproteobacteria</taxon>
        <taxon>Rhodobacterales</taxon>
        <taxon>Roseobacteraceae</taxon>
        <taxon>Litoreibacter</taxon>
    </lineage>
</organism>
<proteinExistence type="predicted"/>
<dbReference type="HOGENOM" id="CLU_3218256_0_0_5"/>
<accession>S9RX12</accession>
<protein>
    <submittedName>
        <fullName evidence="1">Uncharacterized protein</fullName>
    </submittedName>
</protein>
<keyword evidence="2" id="KW-1185">Reference proteome</keyword>
<evidence type="ECO:0000313" key="2">
    <source>
        <dbReference type="Proteomes" id="UP000015351"/>
    </source>
</evidence>
<name>S9RX12_9RHOB</name>
<dbReference type="AlphaFoldDB" id="S9RX12"/>